<dbReference type="GeneID" id="8850029"/>
<evidence type="ECO:0000313" key="3">
    <source>
        <dbReference type="EMBL" id="EFC49359.1"/>
    </source>
</evidence>
<dbReference type="InParanoid" id="D2V1R9"/>
<keyword evidence="2" id="KW-0812">Transmembrane</keyword>
<keyword evidence="2" id="KW-0472">Membrane</keyword>
<feature type="compositionally biased region" description="Low complexity" evidence="1">
    <location>
        <begin position="502"/>
        <end position="514"/>
    </location>
</feature>
<gene>
    <name evidence="3" type="ORF">NAEGRDRAFT_62672</name>
</gene>
<evidence type="ECO:0000256" key="1">
    <source>
        <dbReference type="SAM" id="MobiDB-lite"/>
    </source>
</evidence>
<proteinExistence type="predicted"/>
<dbReference type="InterPro" id="IPR029787">
    <property type="entry name" value="Nucleotide_cyclase"/>
</dbReference>
<sequence>MVVNKSSNAIHPNDVDEESAVFSSASHSEKVLEKTNFDESRKPFASIKFCIIILISVIVLISVLFLSAIWMSSLLPSNFNLSLTERDSEFNEIVNSVKKILLDVTHGADTMRAQIRFLLDFENYDQIEKIVYQTYLSEQRANSDLVVTIYVGKNSGTNLGIYNSGTDVSILNCTQDHQIFYKCDPDLEKYETCQRGNVPDIIQDPLDVDYIIETCNEHPEKLTFTRGFVDVTTENLDTFYSLVYCFSFTARSAQDTIKFDYFQGFDITVASASDFLINKTKIIDGSKSFIFEVAQNYLVAIDNRDTKTAVLDDNGNVARKTASNIEDTRINSIYNVIVDFAKGDIKSNIACNTPKTFDHMTDYVSIYRLCLNTNIDWMFVLSIPKWNYMGSVIIGIVSSLLGALIIVSVSISLSVLVSIKIVKPFNNLIEQFEAVSHMDLENVNVQPSTFSEVRTLQKHFLEMTNTIKMYRAFLPPHLLAQLDQKGMGSSEENGTKPNELQSISSSFKSNSQVKESFRTNHTENSSKGSKYSSIKADMFSLFLEKKKVSISNIMIDNFSKVLNSIHSPHDTIHMLTDFFDQITTICRTHGGLLGSFENDSITISFNTTSAQSKHQEKAVVATRMILEKLSSIKEKKWLSSNNRFAKKIDKHLIDDLEIRAAICLQECVCGNVGTNDSKNYTLISNAKSNLETMLRRAREFDLKLVSSHSIQKAIESQYHTRFVGYVKMIEDQNYSSVVEYSESLHINGIEDHSKMEKIFEIGDSTQGNADEWMYELEEQEKKQKWKTYNNACLMYFESDYSNALLLFQQYFDHQLLNGRNDKLAANMIELCQSKCDISLEDQ</sequence>
<feature type="compositionally biased region" description="Polar residues" evidence="1">
    <location>
        <begin position="490"/>
        <end position="501"/>
    </location>
</feature>
<dbReference type="Gene3D" id="3.30.70.1230">
    <property type="entry name" value="Nucleotide cyclase"/>
    <property type="match status" value="1"/>
</dbReference>
<organism evidence="4">
    <name type="scientific">Naegleria gruberi</name>
    <name type="common">Amoeba</name>
    <dbReference type="NCBI Taxonomy" id="5762"/>
    <lineage>
        <taxon>Eukaryota</taxon>
        <taxon>Discoba</taxon>
        <taxon>Heterolobosea</taxon>
        <taxon>Tetramitia</taxon>
        <taxon>Eutetramitia</taxon>
        <taxon>Vahlkampfiidae</taxon>
        <taxon>Naegleria</taxon>
    </lineage>
</organism>
<dbReference type="KEGG" id="ngr:NAEGRDRAFT_62672"/>
<dbReference type="Proteomes" id="UP000006671">
    <property type="component" value="Unassembled WGS sequence"/>
</dbReference>
<dbReference type="RefSeq" id="XP_002682103.1">
    <property type="nucleotide sequence ID" value="XM_002682057.1"/>
</dbReference>
<evidence type="ECO:0000256" key="2">
    <source>
        <dbReference type="SAM" id="Phobius"/>
    </source>
</evidence>
<dbReference type="EMBL" id="GG738848">
    <property type="protein sequence ID" value="EFC49359.1"/>
    <property type="molecule type" value="Genomic_DNA"/>
</dbReference>
<dbReference type="SUPFAM" id="SSF55073">
    <property type="entry name" value="Nucleotide cyclase"/>
    <property type="match status" value="1"/>
</dbReference>
<accession>D2V1R9</accession>
<dbReference type="OMA" id="MERDNEF"/>
<feature type="region of interest" description="Disordered" evidence="1">
    <location>
        <begin position="485"/>
        <end position="530"/>
    </location>
</feature>
<protein>
    <submittedName>
        <fullName evidence="3">Predicted protein</fullName>
    </submittedName>
</protein>
<feature type="transmembrane region" description="Helical" evidence="2">
    <location>
        <begin position="49"/>
        <end position="71"/>
    </location>
</feature>
<dbReference type="AlphaFoldDB" id="D2V1R9"/>
<dbReference type="VEuPathDB" id="AmoebaDB:NAEGRDRAFT_62672"/>
<keyword evidence="4" id="KW-1185">Reference proteome</keyword>
<keyword evidence="2" id="KW-1133">Transmembrane helix</keyword>
<dbReference type="OrthoDB" id="10493045at2759"/>
<name>D2V1R9_NAEGR</name>
<reference evidence="3 4" key="1">
    <citation type="journal article" date="2010" name="Cell">
        <title>The genome of Naegleria gruberi illuminates early eukaryotic versatility.</title>
        <authorList>
            <person name="Fritz-Laylin L.K."/>
            <person name="Prochnik S.E."/>
            <person name="Ginger M.L."/>
            <person name="Dacks J.B."/>
            <person name="Carpenter M.L."/>
            <person name="Field M.C."/>
            <person name="Kuo A."/>
            <person name="Paredez A."/>
            <person name="Chapman J."/>
            <person name="Pham J."/>
            <person name="Shu S."/>
            <person name="Neupane R."/>
            <person name="Cipriano M."/>
            <person name="Mancuso J."/>
            <person name="Tu H."/>
            <person name="Salamov A."/>
            <person name="Lindquist E."/>
            <person name="Shapiro H."/>
            <person name="Lucas S."/>
            <person name="Grigoriev I.V."/>
            <person name="Cande W.Z."/>
            <person name="Fulton C."/>
            <person name="Rokhsar D.S."/>
            <person name="Dawson S.C."/>
        </authorList>
    </citation>
    <scope>NUCLEOTIDE SEQUENCE [LARGE SCALE GENOMIC DNA]</scope>
    <source>
        <strain evidence="3 4">NEG-M</strain>
    </source>
</reference>
<evidence type="ECO:0000313" key="4">
    <source>
        <dbReference type="Proteomes" id="UP000006671"/>
    </source>
</evidence>